<feature type="region of interest" description="Disordered" evidence="1">
    <location>
        <begin position="54"/>
        <end position="78"/>
    </location>
</feature>
<evidence type="ECO:0000256" key="1">
    <source>
        <dbReference type="SAM" id="MobiDB-lite"/>
    </source>
</evidence>
<reference evidence="2" key="1">
    <citation type="submission" date="2023-05" db="EMBL/GenBank/DDBJ databases">
        <title>Nepenthes gracilis genome sequencing.</title>
        <authorList>
            <person name="Fukushima K."/>
        </authorList>
    </citation>
    <scope>NUCLEOTIDE SEQUENCE</scope>
    <source>
        <strain evidence="2">SING2019-196</strain>
    </source>
</reference>
<dbReference type="AlphaFoldDB" id="A0AAD3XLC2"/>
<dbReference type="EMBL" id="BSYO01000008">
    <property type="protein sequence ID" value="GMH08609.1"/>
    <property type="molecule type" value="Genomic_DNA"/>
</dbReference>
<organism evidence="2 3">
    <name type="scientific">Nepenthes gracilis</name>
    <name type="common">Slender pitcher plant</name>
    <dbReference type="NCBI Taxonomy" id="150966"/>
    <lineage>
        <taxon>Eukaryota</taxon>
        <taxon>Viridiplantae</taxon>
        <taxon>Streptophyta</taxon>
        <taxon>Embryophyta</taxon>
        <taxon>Tracheophyta</taxon>
        <taxon>Spermatophyta</taxon>
        <taxon>Magnoliopsida</taxon>
        <taxon>eudicotyledons</taxon>
        <taxon>Gunneridae</taxon>
        <taxon>Pentapetalae</taxon>
        <taxon>Caryophyllales</taxon>
        <taxon>Nepenthaceae</taxon>
        <taxon>Nepenthes</taxon>
    </lineage>
</organism>
<proteinExistence type="predicted"/>
<keyword evidence="3" id="KW-1185">Reference proteome</keyword>
<dbReference type="Proteomes" id="UP001279734">
    <property type="component" value="Unassembled WGS sequence"/>
</dbReference>
<accession>A0AAD3XLC2</accession>
<name>A0AAD3XLC2_NEPGR</name>
<comment type="caution">
    <text evidence="2">The sequence shown here is derived from an EMBL/GenBank/DDBJ whole genome shotgun (WGS) entry which is preliminary data.</text>
</comment>
<evidence type="ECO:0000313" key="2">
    <source>
        <dbReference type="EMBL" id="GMH08609.1"/>
    </source>
</evidence>
<gene>
    <name evidence="2" type="ORF">Nepgr_010449</name>
</gene>
<feature type="region of interest" description="Disordered" evidence="1">
    <location>
        <begin position="1"/>
        <end position="28"/>
    </location>
</feature>
<sequence length="96" mass="9673">MGLEGELAPAMATRLGLPPGSSQLTTTHSPVLSPLLGISALSKGPVSSSVEISEIGPVREGRPATLHPALPHDGPGSFMLGDFPPLPAARSLFGPA</sequence>
<evidence type="ECO:0000313" key="3">
    <source>
        <dbReference type="Proteomes" id="UP001279734"/>
    </source>
</evidence>
<protein>
    <submittedName>
        <fullName evidence="2">Uncharacterized protein</fullName>
    </submittedName>
</protein>